<accession>A0ABQ9I0H4</accession>
<evidence type="ECO:0000256" key="2">
    <source>
        <dbReference type="SAM" id="SignalP"/>
    </source>
</evidence>
<dbReference type="Pfam" id="PF21164">
    <property type="entry name" value="Dumpy_DPY"/>
    <property type="match status" value="7"/>
</dbReference>
<keyword evidence="2" id="KW-0732">Signal</keyword>
<feature type="domain" description="EGF-like" evidence="3">
    <location>
        <begin position="376"/>
        <end position="412"/>
    </location>
</feature>
<name>A0ABQ9I0H4_9NEOP</name>
<dbReference type="SMART" id="SM00181">
    <property type="entry name" value="EGF"/>
    <property type="match status" value="15"/>
</dbReference>
<dbReference type="EMBL" id="JARBHB010000003">
    <property type="protein sequence ID" value="KAJ8890118.1"/>
    <property type="molecule type" value="Genomic_DNA"/>
</dbReference>
<evidence type="ECO:0000256" key="1">
    <source>
        <dbReference type="PROSITE-ProRule" id="PRU00076"/>
    </source>
</evidence>
<dbReference type="SMART" id="SM00274">
    <property type="entry name" value="FOLN"/>
    <property type="match status" value="6"/>
</dbReference>
<evidence type="ECO:0000313" key="4">
    <source>
        <dbReference type="EMBL" id="KAJ8890118.1"/>
    </source>
</evidence>
<dbReference type="SUPFAM" id="SSF90148">
    <property type="entry name" value="DPY module"/>
    <property type="match status" value="6"/>
</dbReference>
<dbReference type="Proteomes" id="UP001159363">
    <property type="component" value="Chromosome 3"/>
</dbReference>
<feature type="domain" description="EGF-like" evidence="3">
    <location>
        <begin position="590"/>
        <end position="628"/>
    </location>
</feature>
<organism evidence="4 5">
    <name type="scientific">Dryococelus australis</name>
    <dbReference type="NCBI Taxonomy" id="614101"/>
    <lineage>
        <taxon>Eukaryota</taxon>
        <taxon>Metazoa</taxon>
        <taxon>Ecdysozoa</taxon>
        <taxon>Arthropoda</taxon>
        <taxon>Hexapoda</taxon>
        <taxon>Insecta</taxon>
        <taxon>Pterygota</taxon>
        <taxon>Neoptera</taxon>
        <taxon>Polyneoptera</taxon>
        <taxon>Phasmatodea</taxon>
        <taxon>Verophasmatodea</taxon>
        <taxon>Anareolatae</taxon>
        <taxon>Phasmatidae</taxon>
        <taxon>Eurycanthinae</taxon>
        <taxon>Dryococelus</taxon>
    </lineage>
</organism>
<evidence type="ECO:0000259" key="3">
    <source>
        <dbReference type="PROSITE" id="PS50026"/>
    </source>
</evidence>
<keyword evidence="5" id="KW-1185">Reference proteome</keyword>
<evidence type="ECO:0000313" key="5">
    <source>
        <dbReference type="Proteomes" id="UP001159363"/>
    </source>
</evidence>
<proteinExistence type="predicted"/>
<feature type="domain" description="EGF-like" evidence="3">
    <location>
        <begin position="484"/>
        <end position="523"/>
    </location>
</feature>
<feature type="domain" description="EGF-like" evidence="3">
    <location>
        <begin position="54"/>
        <end position="91"/>
    </location>
</feature>
<feature type="signal peptide" evidence="2">
    <location>
        <begin position="1"/>
        <end position="16"/>
    </location>
</feature>
<dbReference type="PROSITE" id="PS50026">
    <property type="entry name" value="EGF_3"/>
    <property type="match status" value="5"/>
</dbReference>
<feature type="chain" id="PRO_5046660992" description="EGF-like domain-containing protein" evidence="2">
    <location>
        <begin position="17"/>
        <end position="817"/>
    </location>
</feature>
<sequence length="817" mass="86042">MNSLLLLFFHPVKTLCQPGPCGKNTDCYISNGLEQCYCKPGHVGDPYSACQPEPISPCQPNPCGLNAECIVTSQGHSMCVCPQGMSGDPAGPGGCRGPECRTDDDCALQRACMGYKCRDPCPGACGVGALCRVEKHHPVCTCKAGLIGNPVIRCSPKPVPLPTSDPCYPSPCGANTQCQVMAERAVCSCLANFLGDPQTGCRPECTLNSDCPQDKACLDRQCKNPCSAGSLCGLRAKCLVREHTATCVCPPGHFGDAFVQCVPRPVPSPSNVSNPCVPSPCKPGAQCIVHEGTVAMCLGCGYSTIGASCRPECLTHSDCSFNQACMNKRCGDPCQGACGINADCLVINHNPVCSCPRGLAGNPFEHCSHPPSTEEKTETCEKRQCGSNAVCRERNGAVMCECKPGYYGDSNMGCRPECVLNSDCAATLSCINNKCTNPCTGVCGINAQCQPVNHIPVCYCKAGHTGDPFVSCYPIRPATGTERPRNPCDPSPCGPYSRCLVSSQGHATCSCIPGYQGSVPACRPECIVSSDCLLTHACVNQKCVDPCPGTCGIGARCSVTNHNPICSCPPGQQGDPFVSCYVPDETAKVPTNPCNPTPCGPNSLCQVKQGRPVCSCVANYYGSPPFCRPECVLNQECPRDKACINERCVDPCKDTCGAYAKCDVVNHTPYCSCLPGHQGDAFVGCSKIPSVVMTPVTYDLCNPSPCGENAQCLAQDGAARCTCIPPYVGNPYAGGCRPECVINSDCASNLACLSSHCRNPCQGLCGVNAGCDVVNHVPVCYCLPGHTGDPFQSCRKESPTSKCHSPTFIHPIMLLRT</sequence>
<dbReference type="PANTHER" id="PTHR22963:SF39">
    <property type="entry name" value="DUMPY"/>
    <property type="match status" value="1"/>
</dbReference>
<comment type="caution">
    <text evidence="1">Lacks conserved residue(s) required for the propagation of feature annotation.</text>
</comment>
<protein>
    <recommendedName>
        <fullName evidence="3">EGF-like domain-containing protein</fullName>
    </recommendedName>
</protein>
<dbReference type="PANTHER" id="PTHR22963">
    <property type="entry name" value="ENDOGLIN-RELATED"/>
    <property type="match status" value="1"/>
</dbReference>
<dbReference type="PROSITE" id="PS01186">
    <property type="entry name" value="EGF_2"/>
    <property type="match status" value="1"/>
</dbReference>
<comment type="caution">
    <text evidence="4">The sequence shown here is derived from an EMBL/GenBank/DDBJ whole genome shotgun (WGS) entry which is preliminary data.</text>
</comment>
<gene>
    <name evidence="4" type="ORF">PR048_009625</name>
</gene>
<dbReference type="InterPro" id="IPR048407">
    <property type="entry name" value="Dumpy_DPY"/>
</dbReference>
<dbReference type="InterPro" id="IPR000742">
    <property type="entry name" value="EGF"/>
</dbReference>
<dbReference type="InterPro" id="IPR003645">
    <property type="entry name" value="Fol_N"/>
</dbReference>
<keyword evidence="1" id="KW-0245">EGF-like domain</keyword>
<feature type="domain" description="EGF-like" evidence="3">
    <location>
        <begin position="697"/>
        <end position="734"/>
    </location>
</feature>
<reference evidence="4 5" key="1">
    <citation type="submission" date="2023-02" db="EMBL/GenBank/DDBJ databases">
        <title>LHISI_Scaffold_Assembly.</title>
        <authorList>
            <person name="Stuart O.P."/>
            <person name="Cleave R."/>
            <person name="Magrath M.J.L."/>
            <person name="Mikheyev A.S."/>
        </authorList>
    </citation>
    <scope>NUCLEOTIDE SEQUENCE [LARGE SCALE GENOMIC DNA]</scope>
    <source>
        <strain evidence="4">Daus_M_001</strain>
        <tissue evidence="4">Leg muscle</tissue>
    </source>
</reference>
<dbReference type="Gene3D" id="2.10.25.10">
    <property type="entry name" value="Laminin"/>
    <property type="match status" value="1"/>
</dbReference>